<gene>
    <name evidence="2" type="ORF">ARMGADRAFT_1029522</name>
</gene>
<dbReference type="AlphaFoldDB" id="A0A2H3DGR4"/>
<keyword evidence="3" id="KW-1185">Reference proteome</keyword>
<dbReference type="Proteomes" id="UP000217790">
    <property type="component" value="Unassembled WGS sequence"/>
</dbReference>
<dbReference type="OrthoDB" id="3269456at2759"/>
<evidence type="ECO:0000313" key="2">
    <source>
        <dbReference type="EMBL" id="PBK94409.1"/>
    </source>
</evidence>
<evidence type="ECO:0000256" key="1">
    <source>
        <dbReference type="SAM" id="MobiDB-lite"/>
    </source>
</evidence>
<feature type="compositionally biased region" description="Basic and acidic residues" evidence="1">
    <location>
        <begin position="179"/>
        <end position="195"/>
    </location>
</feature>
<dbReference type="EMBL" id="KZ293654">
    <property type="protein sequence ID" value="PBK94409.1"/>
    <property type="molecule type" value="Genomic_DNA"/>
</dbReference>
<name>A0A2H3DGR4_ARMGA</name>
<evidence type="ECO:0000313" key="3">
    <source>
        <dbReference type="Proteomes" id="UP000217790"/>
    </source>
</evidence>
<protein>
    <submittedName>
        <fullName evidence="2">Uncharacterized protein</fullName>
    </submittedName>
</protein>
<sequence length="269" mass="30921">MSKDTWLSKVSIISVDNDHTWRVVETDPNNQLEEVVFTIQGIISKKDLPPVTDVLASEAFKEAVDSIMEAQLIFERCFVDGALVKWYPDNTDNCLVMDISNRYLNTKNTHPQEQSQFERMTRVNTGNIVEVQLSIIAVSTKASQKRLKLKLRTITLIDESFSKRADIDTGKRKVNAHPEYAREDSAEGKGRRTQDDVEEESQQTSKAVWYKLRMDNAEIAKTWHKQHGELSDYCNHAPPPRCSGLGIGMESMPYFYNWPVWYIFQIIVT</sequence>
<feature type="region of interest" description="Disordered" evidence="1">
    <location>
        <begin position="172"/>
        <end position="202"/>
    </location>
</feature>
<proteinExistence type="predicted"/>
<accession>A0A2H3DGR4</accession>
<organism evidence="2 3">
    <name type="scientific">Armillaria gallica</name>
    <name type="common">Bulbous honey fungus</name>
    <name type="synonym">Armillaria bulbosa</name>
    <dbReference type="NCBI Taxonomy" id="47427"/>
    <lineage>
        <taxon>Eukaryota</taxon>
        <taxon>Fungi</taxon>
        <taxon>Dikarya</taxon>
        <taxon>Basidiomycota</taxon>
        <taxon>Agaricomycotina</taxon>
        <taxon>Agaricomycetes</taxon>
        <taxon>Agaricomycetidae</taxon>
        <taxon>Agaricales</taxon>
        <taxon>Marasmiineae</taxon>
        <taxon>Physalacriaceae</taxon>
        <taxon>Armillaria</taxon>
    </lineage>
</organism>
<reference evidence="3" key="1">
    <citation type="journal article" date="2017" name="Nat. Ecol. Evol.">
        <title>Genome expansion and lineage-specific genetic innovations in the forest pathogenic fungi Armillaria.</title>
        <authorList>
            <person name="Sipos G."/>
            <person name="Prasanna A.N."/>
            <person name="Walter M.C."/>
            <person name="O'Connor E."/>
            <person name="Balint B."/>
            <person name="Krizsan K."/>
            <person name="Kiss B."/>
            <person name="Hess J."/>
            <person name="Varga T."/>
            <person name="Slot J."/>
            <person name="Riley R."/>
            <person name="Boka B."/>
            <person name="Rigling D."/>
            <person name="Barry K."/>
            <person name="Lee J."/>
            <person name="Mihaltcheva S."/>
            <person name="LaButti K."/>
            <person name="Lipzen A."/>
            <person name="Waldron R."/>
            <person name="Moloney N.M."/>
            <person name="Sperisen C."/>
            <person name="Kredics L."/>
            <person name="Vagvoelgyi C."/>
            <person name="Patrignani A."/>
            <person name="Fitzpatrick D."/>
            <person name="Nagy I."/>
            <person name="Doyle S."/>
            <person name="Anderson J.B."/>
            <person name="Grigoriev I.V."/>
            <person name="Gueldener U."/>
            <person name="Muensterkoetter M."/>
            <person name="Nagy L.G."/>
        </authorList>
    </citation>
    <scope>NUCLEOTIDE SEQUENCE [LARGE SCALE GENOMIC DNA]</scope>
    <source>
        <strain evidence="3">Ar21-2</strain>
    </source>
</reference>
<dbReference type="InParanoid" id="A0A2H3DGR4"/>